<dbReference type="GO" id="GO:0005739">
    <property type="term" value="C:mitochondrion"/>
    <property type="evidence" value="ECO:0007669"/>
    <property type="project" value="TreeGrafter"/>
</dbReference>
<name>A0A8K0SFQ4_9HYPO</name>
<dbReference type="Gene3D" id="3.90.180.10">
    <property type="entry name" value="Medium-chain alcohol dehydrogenases, catalytic domain"/>
    <property type="match status" value="1"/>
</dbReference>
<dbReference type="Proteomes" id="UP000813444">
    <property type="component" value="Unassembled WGS sequence"/>
</dbReference>
<dbReference type="InterPro" id="IPR050700">
    <property type="entry name" value="YIM1/Zinc_Alcohol_DH_Fams"/>
</dbReference>
<dbReference type="EMBL" id="JAGPNK010000043">
    <property type="protein sequence ID" value="KAH7302981.1"/>
    <property type="molecule type" value="Genomic_DNA"/>
</dbReference>
<comment type="caution">
    <text evidence="2">The sequence shown here is derived from an EMBL/GenBank/DDBJ whole genome shotgun (WGS) entry which is preliminary data.</text>
</comment>
<dbReference type="PANTHER" id="PTHR11695">
    <property type="entry name" value="ALCOHOL DEHYDROGENASE RELATED"/>
    <property type="match status" value="1"/>
</dbReference>
<protein>
    <recommendedName>
        <fullName evidence="1">Enoyl reductase (ER) domain-containing protein</fullName>
    </recommendedName>
</protein>
<evidence type="ECO:0000259" key="1">
    <source>
        <dbReference type="SMART" id="SM00829"/>
    </source>
</evidence>
<dbReference type="Gene3D" id="3.40.50.720">
    <property type="entry name" value="NAD(P)-binding Rossmann-like Domain"/>
    <property type="match status" value="1"/>
</dbReference>
<dbReference type="SUPFAM" id="SSF50129">
    <property type="entry name" value="GroES-like"/>
    <property type="match status" value="1"/>
</dbReference>
<dbReference type="CDD" id="cd08267">
    <property type="entry name" value="MDR1"/>
    <property type="match status" value="1"/>
</dbReference>
<organism evidence="2 3">
    <name type="scientific">Stachybotrys elegans</name>
    <dbReference type="NCBI Taxonomy" id="80388"/>
    <lineage>
        <taxon>Eukaryota</taxon>
        <taxon>Fungi</taxon>
        <taxon>Dikarya</taxon>
        <taxon>Ascomycota</taxon>
        <taxon>Pezizomycotina</taxon>
        <taxon>Sordariomycetes</taxon>
        <taxon>Hypocreomycetidae</taxon>
        <taxon>Hypocreales</taxon>
        <taxon>Stachybotryaceae</taxon>
        <taxon>Stachybotrys</taxon>
    </lineage>
</organism>
<evidence type="ECO:0000313" key="2">
    <source>
        <dbReference type="EMBL" id="KAH7302981.1"/>
    </source>
</evidence>
<dbReference type="GO" id="GO:0016491">
    <property type="term" value="F:oxidoreductase activity"/>
    <property type="evidence" value="ECO:0007669"/>
    <property type="project" value="InterPro"/>
</dbReference>
<dbReference type="Pfam" id="PF08240">
    <property type="entry name" value="ADH_N"/>
    <property type="match status" value="1"/>
</dbReference>
<dbReference type="InterPro" id="IPR020843">
    <property type="entry name" value="ER"/>
</dbReference>
<keyword evidence="3" id="KW-1185">Reference proteome</keyword>
<dbReference type="InterPro" id="IPR036291">
    <property type="entry name" value="NAD(P)-bd_dom_sf"/>
</dbReference>
<proteinExistence type="predicted"/>
<dbReference type="SMART" id="SM00829">
    <property type="entry name" value="PKS_ER"/>
    <property type="match status" value="1"/>
</dbReference>
<feature type="domain" description="Enoyl reductase (ER)" evidence="1">
    <location>
        <begin position="19"/>
        <end position="334"/>
    </location>
</feature>
<dbReference type="AlphaFoldDB" id="A0A8K0SFQ4"/>
<dbReference type="Pfam" id="PF13602">
    <property type="entry name" value="ADH_zinc_N_2"/>
    <property type="match status" value="1"/>
</dbReference>
<dbReference type="PANTHER" id="PTHR11695:SF294">
    <property type="entry name" value="RETICULON-4-INTERACTING PROTEIN 1, MITOCHONDRIAL"/>
    <property type="match status" value="1"/>
</dbReference>
<gene>
    <name evidence="2" type="ORF">B0I35DRAFT_365706</name>
</gene>
<dbReference type="InterPro" id="IPR011032">
    <property type="entry name" value="GroES-like_sf"/>
</dbReference>
<dbReference type="InterPro" id="IPR013154">
    <property type="entry name" value="ADH-like_N"/>
</dbReference>
<sequence length="342" mass="36362">MADKMRAWQVMGPGPLEKKMRLAADVARPSPADLQPGQVLAKVVCAALNPVDYKIPELGVAARAMVGFPTTPGMDMAGTIEAVGPDVDSKVKQGVAIMARLDPMKSQGALAEYVVLDEGTWATATGVDMKEAAGAVTVALTAYQCIKPYVKKGDKVFLNGGGGGLGTAGIQVAKLLGCHVTVSCSTEKSQFCKDLGADEVIDYKKSDVTAELAKQGADMALIVDNVGNSPTDLYRRSDNILVPSGTYVYVGARMSPGTILNLSSSLMRPSWLGGQSRKFVMLMTKTVDEDLKQIAAWMADGKLKTVLDSTFEFEEAKEAYDKLKTDKCRGKVIVRVAGEEGI</sequence>
<evidence type="ECO:0000313" key="3">
    <source>
        <dbReference type="Proteomes" id="UP000813444"/>
    </source>
</evidence>
<accession>A0A8K0SFQ4</accession>
<dbReference type="SUPFAM" id="SSF51735">
    <property type="entry name" value="NAD(P)-binding Rossmann-fold domains"/>
    <property type="match status" value="1"/>
</dbReference>
<reference evidence="2" key="1">
    <citation type="journal article" date="2021" name="Nat. Commun.">
        <title>Genetic determinants of endophytism in the Arabidopsis root mycobiome.</title>
        <authorList>
            <person name="Mesny F."/>
            <person name="Miyauchi S."/>
            <person name="Thiergart T."/>
            <person name="Pickel B."/>
            <person name="Atanasova L."/>
            <person name="Karlsson M."/>
            <person name="Huettel B."/>
            <person name="Barry K.W."/>
            <person name="Haridas S."/>
            <person name="Chen C."/>
            <person name="Bauer D."/>
            <person name="Andreopoulos W."/>
            <person name="Pangilinan J."/>
            <person name="LaButti K."/>
            <person name="Riley R."/>
            <person name="Lipzen A."/>
            <person name="Clum A."/>
            <person name="Drula E."/>
            <person name="Henrissat B."/>
            <person name="Kohler A."/>
            <person name="Grigoriev I.V."/>
            <person name="Martin F.M."/>
            <person name="Hacquard S."/>
        </authorList>
    </citation>
    <scope>NUCLEOTIDE SEQUENCE</scope>
    <source>
        <strain evidence="2">MPI-CAGE-CH-0235</strain>
    </source>
</reference>
<dbReference type="OrthoDB" id="201656at2759"/>